<comment type="caution">
    <text evidence="1">The sequence shown here is derived from an EMBL/GenBank/DDBJ whole genome shotgun (WGS) entry which is preliminary data.</text>
</comment>
<protein>
    <submittedName>
        <fullName evidence="1">Uncharacterized protein</fullName>
    </submittedName>
</protein>
<evidence type="ECO:0000313" key="1">
    <source>
        <dbReference type="EMBL" id="MBH0111423.1"/>
    </source>
</evidence>
<sequence length="107" mass="11249">MKWSALHDAAEAVAAICGMPCPPLSQLVRAYPAMMRDAGEAHRALAAQGIEDLTAIMEPGLAALAAAMARGAHPRAAALALWDEFCRARDALLALAPPQDTAMRRMG</sequence>
<organism evidence="1 2">
    <name type="scientific">Novosphingobium aureum</name>
    <dbReference type="NCBI Taxonomy" id="2792964"/>
    <lineage>
        <taxon>Bacteria</taxon>
        <taxon>Pseudomonadati</taxon>
        <taxon>Pseudomonadota</taxon>
        <taxon>Alphaproteobacteria</taxon>
        <taxon>Sphingomonadales</taxon>
        <taxon>Sphingomonadaceae</taxon>
        <taxon>Novosphingobium</taxon>
    </lineage>
</organism>
<gene>
    <name evidence="1" type="ORF">I5E68_00470</name>
</gene>
<name>A0A931H9D8_9SPHN</name>
<reference evidence="1" key="1">
    <citation type="submission" date="2020-11" db="EMBL/GenBank/DDBJ databases">
        <title>Novosphingobium aureum sp. nov., a marine bacterium isolated from sediment of a salt flat.</title>
        <authorList>
            <person name="Yoo Y."/>
            <person name="Kim J.-J."/>
        </authorList>
    </citation>
    <scope>NUCLEOTIDE SEQUENCE</scope>
    <source>
        <strain evidence="1">YJ-S2-02</strain>
    </source>
</reference>
<dbReference type="Proteomes" id="UP000617634">
    <property type="component" value="Unassembled WGS sequence"/>
</dbReference>
<evidence type="ECO:0000313" key="2">
    <source>
        <dbReference type="Proteomes" id="UP000617634"/>
    </source>
</evidence>
<accession>A0A931H9D8</accession>
<proteinExistence type="predicted"/>
<keyword evidence="2" id="KW-1185">Reference proteome</keyword>
<dbReference type="AlphaFoldDB" id="A0A931H9D8"/>
<dbReference type="EMBL" id="JADZGI010000001">
    <property type="protein sequence ID" value="MBH0111423.1"/>
    <property type="molecule type" value="Genomic_DNA"/>
</dbReference>